<gene>
    <name evidence="1" type="ORF">NCTC11470_02558</name>
</gene>
<dbReference type="RefSeq" id="WP_032911091.1">
    <property type="nucleotide sequence ID" value="NZ_CABHXP010000162.1"/>
</dbReference>
<protein>
    <submittedName>
        <fullName evidence="1">Type IV pilus biogenesis protein PilP</fullName>
    </submittedName>
</protein>
<proteinExistence type="predicted"/>
<accession>A0A380PX08</accession>
<dbReference type="GeneID" id="57905388"/>
<dbReference type="OrthoDB" id="6478209at2"/>
<dbReference type="Proteomes" id="UP000254835">
    <property type="component" value="Unassembled WGS sequence"/>
</dbReference>
<dbReference type="AlphaFoldDB" id="A0A380PX08"/>
<dbReference type="EMBL" id="UHJA01000001">
    <property type="protein sequence ID" value="SUP77487.1"/>
    <property type="molecule type" value="Genomic_DNA"/>
</dbReference>
<name>A0A380PX08_YERFR</name>
<evidence type="ECO:0000313" key="1">
    <source>
        <dbReference type="EMBL" id="SUP77487.1"/>
    </source>
</evidence>
<evidence type="ECO:0000313" key="2">
    <source>
        <dbReference type="Proteomes" id="UP000254835"/>
    </source>
</evidence>
<sequence>MSNYKEGFLTGLLLLFVTRISPAWAEISLVDIGRNPFQQVTAEACDDGREKLATWQLQGTVRGTDYSAAWVQQPGGRWQKLGVETMLLPHWRVTHIGEQQVSLLYINPNRPCPGLSEAVVLSMH</sequence>
<organism evidence="1 2">
    <name type="scientific">Yersinia frederiksenii</name>
    <dbReference type="NCBI Taxonomy" id="29484"/>
    <lineage>
        <taxon>Bacteria</taxon>
        <taxon>Pseudomonadati</taxon>
        <taxon>Pseudomonadota</taxon>
        <taxon>Gammaproteobacteria</taxon>
        <taxon>Enterobacterales</taxon>
        <taxon>Yersiniaceae</taxon>
        <taxon>Yersinia</taxon>
    </lineage>
</organism>
<reference evidence="1 2" key="1">
    <citation type="submission" date="2018-06" db="EMBL/GenBank/DDBJ databases">
        <authorList>
            <consortium name="Pathogen Informatics"/>
            <person name="Doyle S."/>
        </authorList>
    </citation>
    <scope>NUCLEOTIDE SEQUENCE [LARGE SCALE GENOMIC DNA]</scope>
    <source>
        <strain evidence="1 2">NCTC11470</strain>
    </source>
</reference>